<dbReference type="InterPro" id="IPR002347">
    <property type="entry name" value="SDR_fam"/>
</dbReference>
<dbReference type="CDD" id="cd05344">
    <property type="entry name" value="BKR_like_SDR_like"/>
    <property type="match status" value="1"/>
</dbReference>
<evidence type="ECO:0000313" key="2">
    <source>
        <dbReference type="EMBL" id="RUQ62037.1"/>
    </source>
</evidence>
<evidence type="ECO:0000256" key="1">
    <source>
        <dbReference type="ARBA" id="ARBA00006484"/>
    </source>
</evidence>
<dbReference type="EMBL" id="RZIJ01000041">
    <property type="protein sequence ID" value="RUQ62037.1"/>
    <property type="molecule type" value="Genomic_DNA"/>
</dbReference>
<keyword evidence="3" id="KW-1185">Reference proteome</keyword>
<name>A0A433J041_9PROT</name>
<dbReference type="PRINTS" id="PR00081">
    <property type="entry name" value="GDHRDH"/>
</dbReference>
<dbReference type="SUPFAM" id="SSF51735">
    <property type="entry name" value="NAD(P)-binding Rossmann-fold domains"/>
    <property type="match status" value="1"/>
</dbReference>
<comment type="similarity">
    <text evidence="1">Belongs to the short-chain dehydrogenases/reductases (SDR) family.</text>
</comment>
<gene>
    <name evidence="2" type="ORF">EJ913_29125</name>
</gene>
<reference evidence="2 3" key="1">
    <citation type="submission" date="2018-12" db="EMBL/GenBank/DDBJ databases">
        <authorList>
            <person name="Yang Y."/>
        </authorList>
    </citation>
    <scope>NUCLEOTIDE SEQUENCE [LARGE SCALE GENOMIC DNA]</scope>
    <source>
        <strain evidence="2 3">GSF71</strain>
    </source>
</reference>
<dbReference type="AlphaFoldDB" id="A0A433J041"/>
<dbReference type="InterPro" id="IPR036291">
    <property type="entry name" value="NAD(P)-bd_dom_sf"/>
</dbReference>
<dbReference type="OrthoDB" id="9810935at2"/>
<sequence>MDLGLKGKVALVLGGSQGIGRAAALGFAREGAAVAICGRNAERLEAARAALAATGVPVLAVRADVGDPADVERLVEEAAAALGTIHILVNNAAGPKPGLSDTLDEADWEAAFRLTLMSAVNATRAALPHMRRQGWGRIVNISSYSVKQPIGELMLSNSLRLGALGWAKTMATQLAPEGILVNTVCPGWTATDRMRQVVGARAAGQGVSAEAAAAGIADGIPLGRFGTPEEIADLIVFLGSERAAYITGTAIPVDGGIVQSAL</sequence>
<comment type="caution">
    <text evidence="2">The sequence shown here is derived from an EMBL/GenBank/DDBJ whole genome shotgun (WGS) entry which is preliminary data.</text>
</comment>
<proteinExistence type="inferred from homology"/>
<accession>A0A433J041</accession>
<dbReference type="PANTHER" id="PTHR42879:SF6">
    <property type="entry name" value="NADPH-DEPENDENT REDUCTASE BACG"/>
    <property type="match status" value="1"/>
</dbReference>
<dbReference type="Pfam" id="PF13561">
    <property type="entry name" value="adh_short_C2"/>
    <property type="match status" value="1"/>
</dbReference>
<dbReference type="Proteomes" id="UP000280346">
    <property type="component" value="Unassembled WGS sequence"/>
</dbReference>
<dbReference type="InterPro" id="IPR050259">
    <property type="entry name" value="SDR"/>
</dbReference>
<dbReference type="Gene3D" id="3.40.50.720">
    <property type="entry name" value="NAD(P)-binding Rossmann-like Domain"/>
    <property type="match status" value="1"/>
</dbReference>
<dbReference type="FunFam" id="3.40.50.720:FF:000084">
    <property type="entry name" value="Short-chain dehydrogenase reductase"/>
    <property type="match status" value="1"/>
</dbReference>
<protein>
    <submittedName>
        <fullName evidence="2">SDR family oxidoreductase</fullName>
    </submittedName>
</protein>
<evidence type="ECO:0000313" key="3">
    <source>
        <dbReference type="Proteomes" id="UP000280346"/>
    </source>
</evidence>
<organism evidence="2 3">
    <name type="scientific">Azospirillum doebereinerae</name>
    <dbReference type="NCBI Taxonomy" id="92933"/>
    <lineage>
        <taxon>Bacteria</taxon>
        <taxon>Pseudomonadati</taxon>
        <taxon>Pseudomonadota</taxon>
        <taxon>Alphaproteobacteria</taxon>
        <taxon>Rhodospirillales</taxon>
        <taxon>Azospirillaceae</taxon>
        <taxon>Azospirillum</taxon>
    </lineage>
</organism>
<dbReference type="PANTHER" id="PTHR42879">
    <property type="entry name" value="3-OXOACYL-(ACYL-CARRIER-PROTEIN) REDUCTASE"/>
    <property type="match status" value="1"/>
</dbReference>